<evidence type="ECO:0000256" key="1">
    <source>
        <dbReference type="SAM" id="SignalP"/>
    </source>
</evidence>
<dbReference type="AlphaFoldDB" id="A0A7K1GHY3"/>
<evidence type="ECO:0008006" key="4">
    <source>
        <dbReference type="Google" id="ProtNLM"/>
    </source>
</evidence>
<dbReference type="SUPFAM" id="SSF56935">
    <property type="entry name" value="Porins"/>
    <property type="match status" value="1"/>
</dbReference>
<evidence type="ECO:0000313" key="3">
    <source>
        <dbReference type="Proteomes" id="UP000488936"/>
    </source>
</evidence>
<organism evidence="2 3">
    <name type="scientific">Myroides pelagicus</name>
    <dbReference type="NCBI Taxonomy" id="270914"/>
    <lineage>
        <taxon>Bacteria</taxon>
        <taxon>Pseudomonadati</taxon>
        <taxon>Bacteroidota</taxon>
        <taxon>Flavobacteriia</taxon>
        <taxon>Flavobacteriales</taxon>
        <taxon>Flavobacteriaceae</taxon>
        <taxon>Myroides</taxon>
    </lineage>
</organism>
<name>A0A7K1GHY3_9FLAO</name>
<protein>
    <recommendedName>
        <fullName evidence="4">Porin</fullName>
    </recommendedName>
</protein>
<dbReference type="OrthoDB" id="846879at2"/>
<feature type="chain" id="PRO_5029839316" description="Porin" evidence="1">
    <location>
        <begin position="21"/>
        <end position="359"/>
    </location>
</feature>
<comment type="caution">
    <text evidence="2">The sequence shown here is derived from an EMBL/GenBank/DDBJ whole genome shotgun (WGS) entry which is preliminary data.</text>
</comment>
<keyword evidence="3" id="KW-1185">Reference proteome</keyword>
<dbReference type="Proteomes" id="UP000488936">
    <property type="component" value="Unassembled WGS sequence"/>
</dbReference>
<gene>
    <name evidence="2" type="ORF">GJV77_00950</name>
</gene>
<sequence length="359" mass="42317">MKRKSLLLSLFTLIGGLAHAQEFDQESIFKAPASEHINQFDLMLDTRYDFNNVFTPTSTELSKFQVNQTRVRLTTKLFDKVSFDFRYSFANSGQPDALEFAFIEYRFNKHWAISAGKLFTAWGSYEIDYNGAELYKYSIVGNNLEVFTPGVNFMYYAKKHKFTFQVSTPNSDFFAIPEYKNKSYYYMFLWEGSLFNDKVKTRYGYSLMQHDASKYYQWVTLGHQVYAGNWIFEADYMHGTRQYDYSKDIQMDNIGASEIRDHAITFSAKYKINKVVPYVRGIYNMRKDLTNDYAYNQIDLQAAVEYYPLEDQKLFKDLRLFAAYIYQDQDFKEGLSNRSNLHKNQIVAGVRWLMPIVKK</sequence>
<dbReference type="EMBL" id="WMJY01000001">
    <property type="protein sequence ID" value="MTH28496.1"/>
    <property type="molecule type" value="Genomic_DNA"/>
</dbReference>
<reference evidence="2 3" key="1">
    <citation type="journal article" date="2006" name="Int. J. Syst. Evol. Microbiol.">
        <title>Myroides pelagicus sp. nov., isolated from seawater in Thailand.</title>
        <authorList>
            <person name="Yoon J."/>
            <person name="Maneerat S."/>
            <person name="Kawai F."/>
            <person name="Yokota A."/>
        </authorList>
    </citation>
    <scope>NUCLEOTIDE SEQUENCE [LARGE SCALE GENOMIC DNA]</scope>
    <source>
        <strain evidence="2 3">SM1T</strain>
    </source>
</reference>
<keyword evidence="1" id="KW-0732">Signal</keyword>
<evidence type="ECO:0000313" key="2">
    <source>
        <dbReference type="EMBL" id="MTH28496.1"/>
    </source>
</evidence>
<accession>A0A7K1GHY3</accession>
<proteinExistence type="predicted"/>
<dbReference type="RefSeq" id="WP_155034485.1">
    <property type="nucleotide sequence ID" value="NZ_JAYMMG010000015.1"/>
</dbReference>
<feature type="signal peptide" evidence="1">
    <location>
        <begin position="1"/>
        <end position="20"/>
    </location>
</feature>